<dbReference type="OrthoDB" id="506201at2"/>
<evidence type="ECO:0000259" key="4">
    <source>
        <dbReference type="Pfam" id="PF00534"/>
    </source>
</evidence>
<comment type="caution">
    <text evidence="6">The sequence shown here is derived from an EMBL/GenBank/DDBJ whole genome shotgun (WGS) entry which is preliminary data.</text>
</comment>
<dbReference type="Proteomes" id="UP000293764">
    <property type="component" value="Unassembled WGS sequence"/>
</dbReference>
<dbReference type="GO" id="GO:1901137">
    <property type="term" value="P:carbohydrate derivative biosynthetic process"/>
    <property type="evidence" value="ECO:0007669"/>
    <property type="project" value="UniProtKB-ARBA"/>
</dbReference>
<accession>A0A4Q5MYG1</accession>
<dbReference type="InterPro" id="IPR001296">
    <property type="entry name" value="Glyco_trans_1"/>
</dbReference>
<keyword evidence="3 6" id="KW-0808">Transferase</keyword>
<dbReference type="SUPFAM" id="SSF53756">
    <property type="entry name" value="UDP-Glycosyltransferase/glycogen phosphorylase"/>
    <property type="match status" value="1"/>
</dbReference>
<dbReference type="PANTHER" id="PTHR45947">
    <property type="entry name" value="SULFOQUINOVOSYL TRANSFERASE SQD2"/>
    <property type="match status" value="1"/>
</dbReference>
<sequence length="398" mass="41731">MSAEFGPARPDRAEVGMPAVVLVTSSFLPRFGGVEEHTLNVARQLRDRGHRVVVWAVEQGDDDVPRAVDGIPVRYLPCPLPARSGKAMLHFVAALPAAVARWVAAWRADRPDVLHVQCFGPNGVYAWALSRCARTPLVVSSHGETFMDADGAFESSALLRGALRAALRSADAVTACSAFTAAHLVAGYGLPAGRGQVVPNGIDTQEAGGQAPPWLPVSYVLGVGRLVHNKGFDLLIDAFATLDRDDVRLVIGGDGPELGALRAQVDALGLSGQVLLPGRLSRAEVVAVMAGATALVVPSRIEAFGITILEGWRAGIPVVATRRGGPPEFVADGVTGLLVDPEDRGQIANAIATLLDEPALAARLGTAGRTAVRGYTWADVAARYEGIYREVGAGTAVR</sequence>
<evidence type="ECO:0000256" key="1">
    <source>
        <dbReference type="ARBA" id="ARBA00021292"/>
    </source>
</evidence>
<dbReference type="Gene3D" id="3.40.50.2000">
    <property type="entry name" value="Glycogen Phosphorylase B"/>
    <property type="match status" value="2"/>
</dbReference>
<name>A0A4Q5MYG1_9MICO</name>
<dbReference type="Pfam" id="PF00534">
    <property type="entry name" value="Glycos_transf_1"/>
    <property type="match status" value="1"/>
</dbReference>
<dbReference type="InterPro" id="IPR050194">
    <property type="entry name" value="Glycosyltransferase_grp1"/>
</dbReference>
<reference evidence="6 7" key="1">
    <citation type="submission" date="2019-01" db="EMBL/GenBank/DDBJ databases">
        <title>Novel species of Cellulomonas.</title>
        <authorList>
            <person name="Liu Q."/>
            <person name="Xin Y.-H."/>
        </authorList>
    </citation>
    <scope>NUCLEOTIDE SEQUENCE [LARGE SCALE GENOMIC DNA]</scope>
    <source>
        <strain evidence="6 7">HLT2-17</strain>
    </source>
</reference>
<keyword evidence="2" id="KW-0328">Glycosyltransferase</keyword>
<evidence type="ECO:0000256" key="2">
    <source>
        <dbReference type="ARBA" id="ARBA00022676"/>
    </source>
</evidence>
<organism evidence="6 7">
    <name type="scientific">Pengzhenrongella frigida</name>
    <dbReference type="NCBI Taxonomy" id="1259133"/>
    <lineage>
        <taxon>Bacteria</taxon>
        <taxon>Bacillati</taxon>
        <taxon>Actinomycetota</taxon>
        <taxon>Actinomycetes</taxon>
        <taxon>Micrococcales</taxon>
        <taxon>Pengzhenrongella</taxon>
    </lineage>
</organism>
<dbReference type="CDD" id="cd03801">
    <property type="entry name" value="GT4_PimA-like"/>
    <property type="match status" value="1"/>
</dbReference>
<dbReference type="Pfam" id="PF13439">
    <property type="entry name" value="Glyco_transf_4"/>
    <property type="match status" value="1"/>
</dbReference>
<dbReference type="GO" id="GO:0016758">
    <property type="term" value="F:hexosyltransferase activity"/>
    <property type="evidence" value="ECO:0007669"/>
    <property type="project" value="TreeGrafter"/>
</dbReference>
<feature type="domain" description="Glycosyltransferase subfamily 4-like N-terminal" evidence="5">
    <location>
        <begin position="31"/>
        <end position="205"/>
    </location>
</feature>
<proteinExistence type="predicted"/>
<evidence type="ECO:0000259" key="5">
    <source>
        <dbReference type="Pfam" id="PF13439"/>
    </source>
</evidence>
<protein>
    <recommendedName>
        <fullName evidence="1">D-inositol 3-phosphate glycosyltransferase</fullName>
    </recommendedName>
</protein>
<dbReference type="PANTHER" id="PTHR45947:SF3">
    <property type="entry name" value="SULFOQUINOVOSYL TRANSFERASE SQD2"/>
    <property type="match status" value="1"/>
</dbReference>
<dbReference type="EMBL" id="SDWW01000027">
    <property type="protein sequence ID" value="RYV50748.1"/>
    <property type="molecule type" value="Genomic_DNA"/>
</dbReference>
<gene>
    <name evidence="6" type="ORF">EUA98_11890</name>
</gene>
<evidence type="ECO:0000256" key="3">
    <source>
        <dbReference type="ARBA" id="ARBA00022679"/>
    </source>
</evidence>
<dbReference type="InterPro" id="IPR028098">
    <property type="entry name" value="Glyco_trans_4-like_N"/>
</dbReference>
<evidence type="ECO:0000313" key="7">
    <source>
        <dbReference type="Proteomes" id="UP000293764"/>
    </source>
</evidence>
<evidence type="ECO:0000313" key="6">
    <source>
        <dbReference type="EMBL" id="RYV50748.1"/>
    </source>
</evidence>
<dbReference type="AlphaFoldDB" id="A0A4Q5MYG1"/>
<keyword evidence="7" id="KW-1185">Reference proteome</keyword>
<feature type="domain" description="Glycosyl transferase family 1" evidence="4">
    <location>
        <begin position="219"/>
        <end position="369"/>
    </location>
</feature>